<evidence type="ECO:0000256" key="3">
    <source>
        <dbReference type="ARBA" id="ARBA00008819"/>
    </source>
</evidence>
<evidence type="ECO:0000259" key="10">
    <source>
        <dbReference type="Pfam" id="PF06415"/>
    </source>
</evidence>
<evidence type="ECO:0000256" key="7">
    <source>
        <dbReference type="ARBA" id="ARBA00023211"/>
    </source>
</evidence>
<evidence type="ECO:0000256" key="2">
    <source>
        <dbReference type="ARBA" id="ARBA00004798"/>
    </source>
</evidence>
<keyword evidence="5" id="KW-0479">Metal-binding</keyword>
<feature type="domain" description="Metalloenzyme" evidence="9">
    <location>
        <begin position="12"/>
        <end position="87"/>
    </location>
</feature>
<keyword evidence="6" id="KW-0324">Glycolysis</keyword>
<dbReference type="AlphaFoldDB" id="A0A382XA16"/>
<dbReference type="InterPro" id="IPR011258">
    <property type="entry name" value="BPG-indep_PGM_N"/>
</dbReference>
<dbReference type="UniPathway" id="UPA00109">
    <property type="reaction ID" value="UER00186"/>
</dbReference>
<dbReference type="PANTHER" id="PTHR31637:SF0">
    <property type="entry name" value="2,3-BISPHOSPHOGLYCERATE-INDEPENDENT PHOSPHOGLYCERATE MUTASE"/>
    <property type="match status" value="1"/>
</dbReference>
<dbReference type="EC" id="5.4.2.12" evidence="4"/>
<comment type="pathway">
    <text evidence="2">Carbohydrate degradation; glycolysis; pyruvate from D-glyceraldehyde 3-phosphate: step 3/5.</text>
</comment>
<dbReference type="Pfam" id="PF06415">
    <property type="entry name" value="iPGM_N"/>
    <property type="match status" value="1"/>
</dbReference>
<sequence length="156" mass="16589">VSSEISNSGKGPVILCVLDGWGWRSETSENAIALAKTPNFDRMFSEYPSAFLKTSGLDVGLPKGQMGNSEVGHLNLGAGRIVNQDTIRIDAAIESGKLSIDPTITKLITNVNEKNSTCHLMGLISPGGVHSHQNQIVALAKILNEAGVRVVIHAFL</sequence>
<dbReference type="SUPFAM" id="SSF64158">
    <property type="entry name" value="2,3-Bisphosphoglycerate-independent phosphoglycerate mutase, substrate-binding domain"/>
    <property type="match status" value="1"/>
</dbReference>
<accession>A0A382XA16</accession>
<dbReference type="InterPro" id="IPR036646">
    <property type="entry name" value="PGAM_B_sf"/>
</dbReference>
<keyword evidence="7" id="KW-0464">Manganese</keyword>
<evidence type="ECO:0000256" key="1">
    <source>
        <dbReference type="ARBA" id="ARBA00001936"/>
    </source>
</evidence>
<feature type="non-terminal residue" evidence="11">
    <location>
        <position position="1"/>
    </location>
</feature>
<evidence type="ECO:0000256" key="8">
    <source>
        <dbReference type="ARBA" id="ARBA00023235"/>
    </source>
</evidence>
<proteinExistence type="inferred from homology"/>
<dbReference type="PANTHER" id="PTHR31637">
    <property type="entry name" value="2,3-BISPHOSPHOGLYCERATE-INDEPENDENT PHOSPHOGLYCERATE MUTASE"/>
    <property type="match status" value="1"/>
</dbReference>
<dbReference type="GO" id="GO:0005737">
    <property type="term" value="C:cytoplasm"/>
    <property type="evidence" value="ECO:0007669"/>
    <property type="project" value="InterPro"/>
</dbReference>
<dbReference type="InterPro" id="IPR006124">
    <property type="entry name" value="Metalloenzyme"/>
</dbReference>
<evidence type="ECO:0000256" key="6">
    <source>
        <dbReference type="ARBA" id="ARBA00023152"/>
    </source>
</evidence>
<evidence type="ECO:0000313" key="11">
    <source>
        <dbReference type="EMBL" id="SVD67823.1"/>
    </source>
</evidence>
<keyword evidence="8" id="KW-0413">Isomerase</keyword>
<feature type="domain" description="BPG-independent PGAM N-terminal" evidence="10">
    <location>
        <begin position="89"/>
        <end position="156"/>
    </location>
</feature>
<reference evidence="11" key="1">
    <citation type="submission" date="2018-05" db="EMBL/GenBank/DDBJ databases">
        <authorList>
            <person name="Lanie J.A."/>
            <person name="Ng W.-L."/>
            <person name="Kazmierczak K.M."/>
            <person name="Andrzejewski T.M."/>
            <person name="Davidsen T.M."/>
            <person name="Wayne K.J."/>
            <person name="Tettelin H."/>
            <person name="Glass J.I."/>
            <person name="Rusch D."/>
            <person name="Podicherti R."/>
            <person name="Tsui H.-C.T."/>
            <person name="Winkler M.E."/>
        </authorList>
    </citation>
    <scope>NUCLEOTIDE SEQUENCE</scope>
</reference>
<gene>
    <name evidence="11" type="ORF">METZ01_LOCUS420677</name>
</gene>
<dbReference type="Gene3D" id="3.40.720.10">
    <property type="entry name" value="Alkaline Phosphatase, subunit A"/>
    <property type="match status" value="1"/>
</dbReference>
<feature type="non-terminal residue" evidence="11">
    <location>
        <position position="156"/>
    </location>
</feature>
<comment type="similarity">
    <text evidence="3">Belongs to the BPG-independent phosphoglycerate mutase family.</text>
</comment>
<evidence type="ECO:0000256" key="5">
    <source>
        <dbReference type="ARBA" id="ARBA00022723"/>
    </source>
</evidence>
<dbReference type="SUPFAM" id="SSF53649">
    <property type="entry name" value="Alkaline phosphatase-like"/>
    <property type="match status" value="1"/>
</dbReference>
<dbReference type="GO" id="GO:0004619">
    <property type="term" value="F:phosphoglycerate mutase activity"/>
    <property type="evidence" value="ECO:0007669"/>
    <property type="project" value="UniProtKB-EC"/>
</dbReference>
<organism evidence="11">
    <name type="scientific">marine metagenome</name>
    <dbReference type="NCBI Taxonomy" id="408172"/>
    <lineage>
        <taxon>unclassified sequences</taxon>
        <taxon>metagenomes</taxon>
        <taxon>ecological metagenomes</taxon>
    </lineage>
</organism>
<dbReference type="GO" id="GO:0030145">
    <property type="term" value="F:manganese ion binding"/>
    <property type="evidence" value="ECO:0007669"/>
    <property type="project" value="InterPro"/>
</dbReference>
<dbReference type="Pfam" id="PF01676">
    <property type="entry name" value="Metalloenzyme"/>
    <property type="match status" value="1"/>
</dbReference>
<name>A0A382XA16_9ZZZZ</name>
<dbReference type="InterPro" id="IPR017850">
    <property type="entry name" value="Alkaline_phosphatase_core_sf"/>
</dbReference>
<dbReference type="InterPro" id="IPR005995">
    <property type="entry name" value="Pgm_bpd_ind"/>
</dbReference>
<dbReference type="GO" id="GO:0006007">
    <property type="term" value="P:glucose catabolic process"/>
    <property type="evidence" value="ECO:0007669"/>
    <property type="project" value="InterPro"/>
</dbReference>
<evidence type="ECO:0000259" key="9">
    <source>
        <dbReference type="Pfam" id="PF01676"/>
    </source>
</evidence>
<protein>
    <recommendedName>
        <fullName evidence="4">phosphoglycerate mutase (2,3-diphosphoglycerate-independent)</fullName>
        <ecNumber evidence="4">5.4.2.12</ecNumber>
    </recommendedName>
</protein>
<dbReference type="EMBL" id="UINC01166071">
    <property type="protein sequence ID" value="SVD67823.1"/>
    <property type="molecule type" value="Genomic_DNA"/>
</dbReference>
<evidence type="ECO:0000256" key="4">
    <source>
        <dbReference type="ARBA" id="ARBA00012026"/>
    </source>
</evidence>
<dbReference type="GO" id="GO:0006096">
    <property type="term" value="P:glycolytic process"/>
    <property type="evidence" value="ECO:0007669"/>
    <property type="project" value="UniProtKB-UniPathway"/>
</dbReference>
<comment type="cofactor">
    <cofactor evidence="1">
        <name>Mn(2+)</name>
        <dbReference type="ChEBI" id="CHEBI:29035"/>
    </cofactor>
</comment>